<dbReference type="Proteomes" id="UP000094389">
    <property type="component" value="Unassembled WGS sequence"/>
</dbReference>
<keyword evidence="4" id="KW-0747">Spliceosome</keyword>
<dbReference type="GO" id="GO:0003723">
    <property type="term" value="F:RNA binding"/>
    <property type="evidence" value="ECO:0007669"/>
    <property type="project" value="UniProtKB-KW"/>
</dbReference>
<dbReference type="InterPro" id="IPR001163">
    <property type="entry name" value="Sm_dom_euk/arc"/>
</dbReference>
<keyword evidence="6" id="KW-0508">mRNA splicing</keyword>
<dbReference type="SMART" id="SM00651">
    <property type="entry name" value="Sm"/>
    <property type="match status" value="1"/>
</dbReference>
<dbReference type="GO" id="GO:0005688">
    <property type="term" value="C:U6 snRNP"/>
    <property type="evidence" value="ECO:0007669"/>
    <property type="project" value="TreeGrafter"/>
</dbReference>
<dbReference type="InterPro" id="IPR017132">
    <property type="entry name" value="Lsm7"/>
</dbReference>
<dbReference type="InterPro" id="IPR044641">
    <property type="entry name" value="Lsm7/SmG-like"/>
</dbReference>
<dbReference type="InterPro" id="IPR010920">
    <property type="entry name" value="LSM_dom_sf"/>
</dbReference>
<keyword evidence="5" id="KW-0694">RNA-binding</keyword>
<evidence type="ECO:0000256" key="1">
    <source>
        <dbReference type="ARBA" id="ARBA00004123"/>
    </source>
</evidence>
<protein>
    <submittedName>
        <fullName evidence="10">U6 snRNA-associated Sm-like protein LSm7</fullName>
    </submittedName>
</protein>
<dbReference type="PANTHER" id="PTHR10553">
    <property type="entry name" value="SMALL NUCLEAR RIBONUCLEOPROTEIN"/>
    <property type="match status" value="1"/>
</dbReference>
<dbReference type="GO" id="GO:0000956">
    <property type="term" value="P:nuclear-transcribed mRNA catabolic process"/>
    <property type="evidence" value="ECO:0007669"/>
    <property type="project" value="InterPro"/>
</dbReference>
<evidence type="ECO:0000313" key="10">
    <source>
        <dbReference type="EMBL" id="ODV76233.1"/>
    </source>
</evidence>
<evidence type="ECO:0000256" key="6">
    <source>
        <dbReference type="ARBA" id="ARBA00023187"/>
    </source>
</evidence>
<comment type="similarity">
    <text evidence="2">Belongs to the snRNP Sm proteins family.</text>
</comment>
<evidence type="ECO:0000256" key="4">
    <source>
        <dbReference type="ARBA" id="ARBA00022728"/>
    </source>
</evidence>
<dbReference type="InterPro" id="IPR047575">
    <property type="entry name" value="Sm"/>
</dbReference>
<dbReference type="OMA" id="PFVQQEE"/>
<dbReference type="SUPFAM" id="SSF50182">
    <property type="entry name" value="Sm-like ribonucleoproteins"/>
    <property type="match status" value="1"/>
</dbReference>
<dbReference type="PANTHER" id="PTHR10553:SF5">
    <property type="entry name" value="U6 SNRNA-ASSOCIATED SM-LIKE PROTEIN LSM7"/>
    <property type="match status" value="1"/>
</dbReference>
<proteinExistence type="inferred from homology"/>
<keyword evidence="11" id="KW-1185">Reference proteome</keyword>
<dbReference type="RefSeq" id="XP_020073272.1">
    <property type="nucleotide sequence ID" value="XM_020214092.1"/>
</dbReference>
<dbReference type="PIRSF" id="PIRSF037188">
    <property type="entry name" value="U6_snRNA_Lsm7"/>
    <property type="match status" value="1"/>
</dbReference>
<sequence>MSGKTDEGRKREREAPKKYVNEWLANHQDQRVRVKFTQGRQVVGVLKGYDQLMNLVLDDVEETLRDHDDLDVLTKETRHLGLVVVRGPLLLTISPVDGMEEIENPFNVQE</sequence>
<evidence type="ECO:0000256" key="8">
    <source>
        <dbReference type="ARBA" id="ARBA00023274"/>
    </source>
</evidence>
<organism evidence="10 11">
    <name type="scientific">Cyberlindnera jadinii (strain ATCC 18201 / CBS 1600 / BCRC 20928 / JCM 3617 / NBRC 0987 / NRRL Y-1542)</name>
    <name type="common">Torula yeast</name>
    <name type="synonym">Candida utilis</name>
    <dbReference type="NCBI Taxonomy" id="983966"/>
    <lineage>
        <taxon>Eukaryota</taxon>
        <taxon>Fungi</taxon>
        <taxon>Dikarya</taxon>
        <taxon>Ascomycota</taxon>
        <taxon>Saccharomycotina</taxon>
        <taxon>Saccharomycetes</taxon>
        <taxon>Phaffomycetales</taxon>
        <taxon>Phaffomycetaceae</taxon>
        <taxon>Cyberlindnera</taxon>
    </lineage>
</organism>
<evidence type="ECO:0000256" key="3">
    <source>
        <dbReference type="ARBA" id="ARBA00022664"/>
    </source>
</evidence>
<evidence type="ECO:0000256" key="7">
    <source>
        <dbReference type="ARBA" id="ARBA00023242"/>
    </source>
</evidence>
<dbReference type="STRING" id="983966.A0A1E4S9R0"/>
<dbReference type="Gene3D" id="2.30.30.100">
    <property type="match status" value="1"/>
</dbReference>
<keyword evidence="3" id="KW-0507">mRNA processing</keyword>
<dbReference type="GO" id="GO:0071013">
    <property type="term" value="C:catalytic step 2 spliceosome"/>
    <property type="evidence" value="ECO:0007669"/>
    <property type="project" value="TreeGrafter"/>
</dbReference>
<accession>A0A1E4S9R0</accession>
<dbReference type="GeneID" id="30988488"/>
<dbReference type="GO" id="GO:0097526">
    <property type="term" value="C:spliceosomal tri-snRNP complex"/>
    <property type="evidence" value="ECO:0007669"/>
    <property type="project" value="TreeGrafter"/>
</dbReference>
<dbReference type="PROSITE" id="PS52002">
    <property type="entry name" value="SM"/>
    <property type="match status" value="1"/>
</dbReference>
<reference evidence="10 11" key="1">
    <citation type="journal article" date="2016" name="Proc. Natl. Acad. Sci. U.S.A.">
        <title>Comparative genomics of biotechnologically important yeasts.</title>
        <authorList>
            <person name="Riley R."/>
            <person name="Haridas S."/>
            <person name="Wolfe K.H."/>
            <person name="Lopes M.R."/>
            <person name="Hittinger C.T."/>
            <person name="Goeker M."/>
            <person name="Salamov A.A."/>
            <person name="Wisecaver J.H."/>
            <person name="Long T.M."/>
            <person name="Calvey C.H."/>
            <person name="Aerts A.L."/>
            <person name="Barry K.W."/>
            <person name="Choi C."/>
            <person name="Clum A."/>
            <person name="Coughlan A.Y."/>
            <person name="Deshpande S."/>
            <person name="Douglass A.P."/>
            <person name="Hanson S.J."/>
            <person name="Klenk H.-P."/>
            <person name="LaButti K.M."/>
            <person name="Lapidus A."/>
            <person name="Lindquist E.A."/>
            <person name="Lipzen A.M."/>
            <person name="Meier-Kolthoff J.P."/>
            <person name="Ohm R.A."/>
            <person name="Otillar R.P."/>
            <person name="Pangilinan J.L."/>
            <person name="Peng Y."/>
            <person name="Rokas A."/>
            <person name="Rosa C.A."/>
            <person name="Scheuner C."/>
            <person name="Sibirny A.A."/>
            <person name="Slot J.C."/>
            <person name="Stielow J.B."/>
            <person name="Sun H."/>
            <person name="Kurtzman C.P."/>
            <person name="Blackwell M."/>
            <person name="Grigoriev I.V."/>
            <person name="Jeffries T.W."/>
        </authorList>
    </citation>
    <scope>NUCLEOTIDE SEQUENCE [LARGE SCALE GENOMIC DNA]</scope>
    <source>
        <strain evidence="11">ATCC 18201 / CBS 1600 / BCRC 20928 / JCM 3617 / NBRC 0987 / NRRL Y-1542</strain>
    </source>
</reference>
<keyword evidence="8" id="KW-0687">Ribonucleoprotein</keyword>
<evidence type="ECO:0000313" key="11">
    <source>
        <dbReference type="Proteomes" id="UP000094389"/>
    </source>
</evidence>
<dbReference type="OrthoDB" id="274944at2759"/>
<dbReference type="CDD" id="cd01729">
    <property type="entry name" value="LSm7"/>
    <property type="match status" value="1"/>
</dbReference>
<comment type="subcellular location">
    <subcellularLocation>
        <location evidence="1">Nucleus</location>
    </subcellularLocation>
</comment>
<dbReference type="Pfam" id="PF01423">
    <property type="entry name" value="LSM"/>
    <property type="match status" value="1"/>
</dbReference>
<dbReference type="GO" id="GO:0000398">
    <property type="term" value="P:mRNA splicing, via spliceosome"/>
    <property type="evidence" value="ECO:0007669"/>
    <property type="project" value="InterPro"/>
</dbReference>
<feature type="domain" description="Sm" evidence="9">
    <location>
        <begin position="19"/>
        <end position="99"/>
    </location>
</feature>
<dbReference type="EMBL" id="KV453925">
    <property type="protein sequence ID" value="ODV76233.1"/>
    <property type="molecule type" value="Genomic_DNA"/>
</dbReference>
<dbReference type="GO" id="GO:0071004">
    <property type="term" value="C:U2-type prespliceosome"/>
    <property type="evidence" value="ECO:0007669"/>
    <property type="project" value="TreeGrafter"/>
</dbReference>
<keyword evidence="7" id="KW-0539">Nucleus</keyword>
<dbReference type="AlphaFoldDB" id="A0A1E4S9R0"/>
<name>A0A1E4S9R0_CYBJN</name>
<evidence type="ECO:0000259" key="9">
    <source>
        <dbReference type="PROSITE" id="PS52002"/>
    </source>
</evidence>
<evidence type="ECO:0000256" key="5">
    <source>
        <dbReference type="ARBA" id="ARBA00022884"/>
    </source>
</evidence>
<evidence type="ECO:0000256" key="2">
    <source>
        <dbReference type="ARBA" id="ARBA00006850"/>
    </source>
</evidence>
<dbReference type="GO" id="GO:1990726">
    <property type="term" value="C:Lsm1-7-Pat1 complex"/>
    <property type="evidence" value="ECO:0007669"/>
    <property type="project" value="TreeGrafter"/>
</dbReference>
<gene>
    <name evidence="10" type="ORF">CYBJADRAFT_165544</name>
</gene>